<dbReference type="PANTHER" id="PTHR32332">
    <property type="entry name" value="2-NITROPROPANE DIOXYGENASE"/>
    <property type="match status" value="1"/>
</dbReference>
<dbReference type="Gene3D" id="3.20.20.70">
    <property type="entry name" value="Aldolase class I"/>
    <property type="match status" value="2"/>
</dbReference>
<dbReference type="PANTHER" id="PTHR32332:SF31">
    <property type="entry name" value="2-NITROPROPANE DIOXYGENASE FAMILY, PUTATIVE (AFU_ORTHOLOGUE AFUA_2G09850)-RELATED"/>
    <property type="match status" value="1"/>
</dbReference>
<dbReference type="InterPro" id="IPR013785">
    <property type="entry name" value="Aldolase_TIM"/>
</dbReference>
<dbReference type="Pfam" id="PF03060">
    <property type="entry name" value="NMO"/>
    <property type="match status" value="1"/>
</dbReference>
<evidence type="ECO:0000256" key="1">
    <source>
        <dbReference type="ARBA" id="ARBA00022630"/>
    </source>
</evidence>
<keyword evidence="1" id="KW-0285">Flavoprotein</keyword>
<keyword evidence="2" id="KW-0288">FMN</keyword>
<reference evidence="4" key="1">
    <citation type="submission" date="2019-10" db="EMBL/GenBank/DDBJ databases">
        <authorList>
            <person name="Nor Muhammad N."/>
        </authorList>
    </citation>
    <scope>NUCLEOTIDE SEQUENCE</scope>
</reference>
<protein>
    <submittedName>
        <fullName evidence="4">N/A</fullName>
    </submittedName>
</protein>
<sequence length="372" mass="39064">MANGANAQTAVEVTRGGGFGFVGAGFSTPEALRQDFDFIRSSFPDRVNKPLPVGYGFIGWLLDKNEEGAKQLLDITIENNVQAIWLAFGTDIHRWIQHVRTSSANARAHHKPLIFVQVTSVEEALVAANEWKVDAIVAQAGRRVSKFSLSVLTRVLLIGPSLHPLGTESGGHGGASATSTFTLVSEILAALPQDGAAPVPPILAAGGMATGAQVAAYLSLGAAGAALGTRFLLTPESAYKPAQRAALLAARGPGATVRTMALDTARASFGWPAGIDGRGLNNKIVDDIDAGVDHATVQARCKAATEAGDSSYMVVWAGQGVSLMNEIKPVKVDVRAASATLAPLTEQDVMAELHTDLVRQLQKSQRLLQDDS</sequence>
<dbReference type="GO" id="GO:0018580">
    <property type="term" value="F:nitronate monooxygenase activity"/>
    <property type="evidence" value="ECO:0007669"/>
    <property type="project" value="InterPro"/>
</dbReference>
<accession>A0A5K1JTE8</accession>
<gene>
    <name evidence="4" type="primary">I1RSF7</name>
</gene>
<proteinExistence type="predicted"/>
<dbReference type="InterPro" id="IPR004136">
    <property type="entry name" value="NMO"/>
</dbReference>
<evidence type="ECO:0000313" key="4">
    <source>
        <dbReference type="EMBL" id="VWO94627.1"/>
    </source>
</evidence>
<dbReference type="EMBL" id="LR724100">
    <property type="protein sequence ID" value="VWO94627.1"/>
    <property type="molecule type" value="Genomic_DNA"/>
</dbReference>
<dbReference type="SUPFAM" id="SSF51412">
    <property type="entry name" value="Inosine monophosphate dehydrogenase (IMPDH)"/>
    <property type="match status" value="1"/>
</dbReference>
<organism evidence="4">
    <name type="scientific">Ganoderma boninense</name>
    <dbReference type="NCBI Taxonomy" id="34458"/>
    <lineage>
        <taxon>Eukaryota</taxon>
        <taxon>Fungi</taxon>
        <taxon>Dikarya</taxon>
        <taxon>Basidiomycota</taxon>
        <taxon>Agaricomycotina</taxon>
        <taxon>Agaricomycetes</taxon>
        <taxon>Polyporales</taxon>
        <taxon>Polyporaceae</taxon>
        <taxon>Ganoderma</taxon>
    </lineage>
</organism>
<keyword evidence="3" id="KW-0560">Oxidoreductase</keyword>
<evidence type="ECO:0000256" key="3">
    <source>
        <dbReference type="ARBA" id="ARBA00023002"/>
    </source>
</evidence>
<evidence type="ECO:0000256" key="2">
    <source>
        <dbReference type="ARBA" id="ARBA00022643"/>
    </source>
</evidence>
<dbReference type="CDD" id="cd04730">
    <property type="entry name" value="NPD_like"/>
    <property type="match status" value="1"/>
</dbReference>
<dbReference type="AlphaFoldDB" id="A0A5K1JTE8"/>
<name>A0A5K1JTE8_9APHY</name>